<protein>
    <submittedName>
        <fullName evidence="2">Uncharacterized protein</fullName>
    </submittedName>
</protein>
<comment type="caution">
    <text evidence="2">The sequence shown here is derived from an EMBL/GenBank/DDBJ whole genome shotgun (WGS) entry which is preliminary data.</text>
</comment>
<dbReference type="RefSeq" id="WP_126630492.1">
    <property type="nucleotide sequence ID" value="NZ_BIFT01000002.1"/>
</dbReference>
<dbReference type="EMBL" id="BIFT01000002">
    <property type="protein sequence ID" value="GCE30398.1"/>
    <property type="molecule type" value="Genomic_DNA"/>
</dbReference>
<reference evidence="3" key="1">
    <citation type="submission" date="2018-12" db="EMBL/GenBank/DDBJ databases">
        <title>Tengunoibacter tsumagoiensis gen. nov., sp. nov., Dictyobacter kobayashii sp. nov., D. alpinus sp. nov., and D. joshuensis sp. nov. and description of Dictyobacteraceae fam. nov. within the order Ktedonobacterales isolated from Tengu-no-mugimeshi.</title>
        <authorList>
            <person name="Wang C.M."/>
            <person name="Zheng Y."/>
            <person name="Sakai Y."/>
            <person name="Toyoda A."/>
            <person name="Minakuchi Y."/>
            <person name="Abe K."/>
            <person name="Yokota A."/>
            <person name="Yabe S."/>
        </authorList>
    </citation>
    <scope>NUCLEOTIDE SEQUENCE [LARGE SCALE GENOMIC DNA]</scope>
    <source>
        <strain evidence="3">Uno16</strain>
    </source>
</reference>
<gene>
    <name evidence="2" type="ORF">KDA_58820</name>
</gene>
<feature type="transmembrane region" description="Helical" evidence="1">
    <location>
        <begin position="23"/>
        <end position="45"/>
    </location>
</feature>
<dbReference type="OrthoDB" id="9837756at2"/>
<name>A0A402BG60_9CHLR</name>
<feature type="transmembrane region" description="Helical" evidence="1">
    <location>
        <begin position="65"/>
        <end position="84"/>
    </location>
</feature>
<proteinExistence type="predicted"/>
<dbReference type="Proteomes" id="UP000287171">
    <property type="component" value="Unassembled WGS sequence"/>
</dbReference>
<accession>A0A402BG60</accession>
<evidence type="ECO:0000256" key="1">
    <source>
        <dbReference type="SAM" id="Phobius"/>
    </source>
</evidence>
<organism evidence="2 3">
    <name type="scientific">Dictyobacter alpinus</name>
    <dbReference type="NCBI Taxonomy" id="2014873"/>
    <lineage>
        <taxon>Bacteria</taxon>
        <taxon>Bacillati</taxon>
        <taxon>Chloroflexota</taxon>
        <taxon>Ktedonobacteria</taxon>
        <taxon>Ktedonobacterales</taxon>
        <taxon>Dictyobacteraceae</taxon>
        <taxon>Dictyobacter</taxon>
    </lineage>
</organism>
<keyword evidence="1" id="KW-0472">Membrane</keyword>
<keyword evidence="3" id="KW-1185">Reference proteome</keyword>
<evidence type="ECO:0000313" key="3">
    <source>
        <dbReference type="Proteomes" id="UP000287171"/>
    </source>
</evidence>
<sequence>MSVPPNPDFEQYRQQLLHRRRYYPIYGLLLLITGGLGLLGLLSMYLDNPGSLLPTQAGGLLHDVLLIGFLALVIAGIVLIARAYKAPGNAEVQRYRQAARQRLFLQANGRAIPWWSYIIIRVLIMLVGLIFCSGALLVFFNFGAGAWDGWIYLLIGVFLISLVFYFIPRELRKIPAISAEELARNLIAGEATTGEDHNDTF</sequence>
<feature type="transmembrane region" description="Helical" evidence="1">
    <location>
        <begin position="118"/>
        <end position="143"/>
    </location>
</feature>
<keyword evidence="1" id="KW-1133">Transmembrane helix</keyword>
<dbReference type="AlphaFoldDB" id="A0A402BG60"/>
<evidence type="ECO:0000313" key="2">
    <source>
        <dbReference type="EMBL" id="GCE30398.1"/>
    </source>
</evidence>
<feature type="transmembrane region" description="Helical" evidence="1">
    <location>
        <begin position="149"/>
        <end position="167"/>
    </location>
</feature>
<keyword evidence="1" id="KW-0812">Transmembrane</keyword>